<dbReference type="InterPro" id="IPR020845">
    <property type="entry name" value="AMP-binding_CS"/>
</dbReference>
<dbReference type="Gene3D" id="3.30.559.30">
    <property type="entry name" value="Nonribosomal peptide synthetase, condensation domain"/>
    <property type="match status" value="7"/>
</dbReference>
<accession>A0A1L9PU69</accession>
<keyword evidence="3" id="KW-0436">Ligase</keyword>
<dbReference type="PANTHER" id="PTHR45398">
    <property type="match status" value="1"/>
</dbReference>
<feature type="domain" description="Carrier" evidence="8">
    <location>
        <begin position="2061"/>
        <end position="2134"/>
    </location>
</feature>
<feature type="region of interest" description="Disordered" evidence="7">
    <location>
        <begin position="4137"/>
        <end position="4163"/>
    </location>
</feature>
<dbReference type="CDD" id="cd05918">
    <property type="entry name" value="A_NRPS_SidN3_like"/>
    <property type="match status" value="2"/>
</dbReference>
<dbReference type="GO" id="GO:0016853">
    <property type="term" value="F:isomerase activity"/>
    <property type="evidence" value="ECO:0007669"/>
    <property type="project" value="UniProtKB-KW"/>
</dbReference>
<dbReference type="SUPFAM" id="SSF47336">
    <property type="entry name" value="ACP-like"/>
    <property type="match status" value="4"/>
</dbReference>
<dbReference type="PROSITE" id="PS00455">
    <property type="entry name" value="AMP_BINDING"/>
    <property type="match status" value="1"/>
</dbReference>
<dbReference type="SUPFAM" id="SSF52777">
    <property type="entry name" value="CoA-dependent acyltransferases"/>
    <property type="match status" value="13"/>
</dbReference>
<proteinExistence type="inferred from homology"/>
<feature type="compositionally biased region" description="Polar residues" evidence="7">
    <location>
        <begin position="4203"/>
        <end position="4214"/>
    </location>
</feature>
<reference evidence="10" key="1">
    <citation type="journal article" date="2017" name="Genome Biol.">
        <title>Comparative genomics reveals high biological diversity and specific adaptations in the industrially and medically important fungal genus Aspergillus.</title>
        <authorList>
            <person name="de Vries R.P."/>
            <person name="Riley R."/>
            <person name="Wiebenga A."/>
            <person name="Aguilar-Osorio G."/>
            <person name="Amillis S."/>
            <person name="Uchima C.A."/>
            <person name="Anderluh G."/>
            <person name="Asadollahi M."/>
            <person name="Askin M."/>
            <person name="Barry K."/>
            <person name="Battaglia E."/>
            <person name="Bayram O."/>
            <person name="Benocci T."/>
            <person name="Braus-Stromeyer S.A."/>
            <person name="Caldana C."/>
            <person name="Canovas D."/>
            <person name="Cerqueira G.C."/>
            <person name="Chen F."/>
            <person name="Chen W."/>
            <person name="Choi C."/>
            <person name="Clum A."/>
            <person name="Dos Santos R.A."/>
            <person name="Damasio A.R."/>
            <person name="Diallinas G."/>
            <person name="Emri T."/>
            <person name="Fekete E."/>
            <person name="Flipphi M."/>
            <person name="Freyberg S."/>
            <person name="Gallo A."/>
            <person name="Gournas C."/>
            <person name="Habgood R."/>
            <person name="Hainaut M."/>
            <person name="Harispe M.L."/>
            <person name="Henrissat B."/>
            <person name="Hilden K.S."/>
            <person name="Hope R."/>
            <person name="Hossain A."/>
            <person name="Karabika E."/>
            <person name="Karaffa L."/>
            <person name="Karanyi Z."/>
            <person name="Krasevec N."/>
            <person name="Kuo A."/>
            <person name="Kusch H."/>
            <person name="LaButti K."/>
            <person name="Lagendijk E.L."/>
            <person name="Lapidus A."/>
            <person name="Levasseur A."/>
            <person name="Lindquist E."/>
            <person name="Lipzen A."/>
            <person name="Logrieco A.F."/>
            <person name="MacCabe A."/>
            <person name="Maekelae M.R."/>
            <person name="Malavazi I."/>
            <person name="Melin P."/>
            <person name="Meyer V."/>
            <person name="Mielnichuk N."/>
            <person name="Miskei M."/>
            <person name="Molnar A.P."/>
            <person name="Mule G."/>
            <person name="Ngan C.Y."/>
            <person name="Orejas M."/>
            <person name="Orosz E."/>
            <person name="Ouedraogo J.P."/>
            <person name="Overkamp K.M."/>
            <person name="Park H.-S."/>
            <person name="Perrone G."/>
            <person name="Piumi F."/>
            <person name="Punt P.J."/>
            <person name="Ram A.F."/>
            <person name="Ramon A."/>
            <person name="Rauscher S."/>
            <person name="Record E."/>
            <person name="Riano-Pachon D.M."/>
            <person name="Robert V."/>
            <person name="Roehrig J."/>
            <person name="Ruller R."/>
            <person name="Salamov A."/>
            <person name="Salih N.S."/>
            <person name="Samson R.A."/>
            <person name="Sandor E."/>
            <person name="Sanguinetti M."/>
            <person name="Schuetze T."/>
            <person name="Sepcic K."/>
            <person name="Shelest E."/>
            <person name="Sherlock G."/>
            <person name="Sophianopoulou V."/>
            <person name="Squina F.M."/>
            <person name="Sun H."/>
            <person name="Susca A."/>
            <person name="Todd R.B."/>
            <person name="Tsang A."/>
            <person name="Unkles S.E."/>
            <person name="van de Wiele N."/>
            <person name="van Rossen-Uffink D."/>
            <person name="Oliveira J.V."/>
            <person name="Vesth T.C."/>
            <person name="Visser J."/>
            <person name="Yu J.-H."/>
            <person name="Zhou M."/>
            <person name="Andersen M.R."/>
            <person name="Archer D.B."/>
            <person name="Baker S.E."/>
            <person name="Benoit I."/>
            <person name="Brakhage A.A."/>
            <person name="Braus G.H."/>
            <person name="Fischer R."/>
            <person name="Frisvad J.C."/>
            <person name="Goldman G.H."/>
            <person name="Houbraken J."/>
            <person name="Oakley B."/>
            <person name="Pocsi I."/>
            <person name="Scazzocchio C."/>
            <person name="Seiboth B."/>
            <person name="vanKuyk P.A."/>
            <person name="Wortman J."/>
            <person name="Dyer P.S."/>
            <person name="Grigoriev I.V."/>
        </authorList>
    </citation>
    <scope>NUCLEOTIDE SEQUENCE [LARGE SCALE GENOMIC DNA]</scope>
    <source>
        <strain evidence="10">CBS 583.65</strain>
    </source>
</reference>
<feature type="compositionally biased region" description="Basic and acidic residues" evidence="7">
    <location>
        <begin position="4191"/>
        <end position="4202"/>
    </location>
</feature>
<dbReference type="InterPro" id="IPR042099">
    <property type="entry name" value="ANL_N_sf"/>
</dbReference>
<dbReference type="SMART" id="SM01294">
    <property type="entry name" value="PKS_PP_betabranch"/>
    <property type="match status" value="1"/>
</dbReference>
<keyword evidence="10" id="KW-1185">Reference proteome</keyword>
<dbReference type="PANTHER" id="PTHR45398:SF1">
    <property type="entry name" value="ENZYME, PUTATIVE (JCVI)-RELATED"/>
    <property type="match status" value="1"/>
</dbReference>
<dbReference type="InterPro" id="IPR020806">
    <property type="entry name" value="PKS_PP-bd"/>
</dbReference>
<evidence type="ECO:0000256" key="4">
    <source>
        <dbReference type="ARBA" id="ARBA00022737"/>
    </source>
</evidence>
<dbReference type="Gene3D" id="3.30.300.30">
    <property type="match status" value="2"/>
</dbReference>
<dbReference type="FunFam" id="3.30.559.30:FF:000002">
    <property type="entry name" value="Nonribosomal peptide synthase Pes1"/>
    <property type="match status" value="2"/>
</dbReference>
<feature type="domain" description="Carrier" evidence="8">
    <location>
        <begin position="4243"/>
        <end position="4319"/>
    </location>
</feature>
<dbReference type="FunFam" id="3.30.559.10:FF:000031">
    <property type="entry name" value="Nonribosomal peptide synthase Pes1"/>
    <property type="match status" value="1"/>
</dbReference>
<feature type="compositionally biased region" description="Polar residues" evidence="7">
    <location>
        <begin position="1988"/>
        <end position="1998"/>
    </location>
</feature>
<dbReference type="CDD" id="cd19542">
    <property type="entry name" value="CT_NRPS-like"/>
    <property type="match status" value="3"/>
</dbReference>
<dbReference type="FunFam" id="3.30.300.30:FF:000015">
    <property type="entry name" value="Nonribosomal peptide synthase SidD"/>
    <property type="match status" value="2"/>
</dbReference>
<dbReference type="Proteomes" id="UP000184073">
    <property type="component" value="Unassembled WGS sequence"/>
</dbReference>
<feature type="domain" description="Carrier" evidence="8">
    <location>
        <begin position="3152"/>
        <end position="3225"/>
    </location>
</feature>
<name>A0A1L9PU69_ASPVE</name>
<sequence>MAPITPCCLPRFGSVTELSQRPMSLRINPNAGDDAHLLSAWRDNKLCAVIQVTWGLILRCYTGSDDVCFGYRYVDANEQINPTEGSSNTMQPTTVQLVINEGESVKTMLAGANGATVVDEGRNAIVDSYRLYNSVVLIRSYRPDSQGTVERSGVSPLTLTLPQECLLRLHVKVIRDNVRMFLEWRNDGMSMEHVKGIATLFQNLLTKVLSPEDIPVSNLNYFTDPDSQRISTWNGPEPQVHDRCIHDIIREQVISRPHDEAICAWDGSLSYREFDQEATKLAYHLQELGVGPEVLVPLCFDKSMWYFVALLAVLKAGGAFVPLDPKHPPARLQSLIKKVNARLVLCSEWHADRLLGLTEVVIPLSQMTFDRIPSAPVGFISSDEVNCSNAAYVIFTSGSTGEPKGTLLEHRAYCSSAMVHGPRLLIFPDSRVLQFAAHTFDASLAESISPLMHGACVCIPNEEDRLNDIVGAVKRLRANYASLTPSFIEFIEPSMIPEVKTLILAGEAMSETHRTKWSTINLVNGFGPTEASVTAAINSKVTATTDCRDIGLPLNTRCWIVNPEDHNQLAPVGAVGEMLLEGPTLARGYINNPSKTAEAFVYNPQFVRCIPNSNQGRRRFYKTGDLVRYNSDIGSLTYIGRKDNQVKLHGQRVELGEVEACLTSDALVKHCVVFLPKAGYAQGKLTAVLSLTHGDGRQSKGEPLELIPREIHKQSVSALRERLSGRLPTYMVPAIWISVGDMPFLPSRKLDRKGILAWLSGINRNPYLAETAQATADAAVAPVNDVESKLVQVWSRLLNIPPEQVPLHESFLKLGGDSISAMTCMNLCKKHGVTVTMQDVIRSSSIRDLASRAQVTSNIPSASHEEKAEVPFPLSPIQALHFKVRREGQGYFNQSILTRLNRPIEADSLRKAIDSLVRKHSMLRARFEISSSDNEIKQRITNDVTGSYRWSHHHVDSESDIDPIVAASQGSISCFSGPLFAIDLVDVRGRRQVLSMVAHHLVVDIVSWRVILQDLEDTLLNPSQNLAPYMPFQTWLELQSQHTKRIEEQEPELETLPAADFNYWGLAPADIVYGDVSCASFCLDENTTSRLMSDCHAPLQTEPVDLLLGAMLFSFGQTFVDRPLPVIYNEGHGREPWDTAIDISRTVGWFTTLYPIMIESPKDAVEALIRVKDRRRKVSDNGRSSFSRRTLQQSSSQCAHDCPMEINLNYLGQHRDLQRADGLFQLAEQMVGETREGGGSADFGRDTPRFSLFEISAAVVNGQLRFVFSFSASMKRKDDVQRWVRSFQDVLESLAIQLPTLPLQRTLSDFPLMTMTYPELSLLQTQKLRRHGIHSMDEVEDIYPCSKMQQGVLLSQARDPMLYAVSGTWEIRAGPNASQPDVQRLVDAWNKVVDRHAMLRTVFATGLSRRHPFSHIVLKKYTSTPVLLRCTNDQDIISVFKEQSPADYRSAKPAHRLTICQSASGTTACKLELSHAAMDGNSISLLLHDLRSAYGGGLDQRRRPLFKDFLLLQRQPNKQGISHWCDYLSGLQPCHLPSDMNKTTGRKTLQSIRLDFTDFNKLQSFCSANNITVANAFNAAWSLTLAEFCQTKEVCFSYLTSLRDAPVPEIESMVGPIINLLPCRLRIASPDVAEIARRIQDDYMVNYAYRDVSLIDIQHAMKSSRVSLFNTGVSYRKLPSESGDESSMQFKPVGRIHDPAEVAVYINVEATDSDAQLDLNYWSHWLSDAKAEKVADCFLRSLSEMASKATLKSIERPASLSDDITQFGQRSRPAAPEPTHCVQALIESQAEKTPDGLAIATGKRDLTYGLLNEFSSALANYLINLGVFPGIEVPISFDNSDSPWAIITILAIWKAGAICVPLEMDALSEDAHAWMQEADLQVAMSSLNRAESLEEITPYVIPVTYEFLEALETGDYVSHNTPLTDSAYIAFPRELSKRIVLNHREVAVSCLSTEEGYVLNQCPATPELDSVSSYEFLVKTFGTLSRGDSLSAPRSTSDLVPKEHLLPSTPLVPTATDVHEASNTSPNISSIGTPALTPRHSQSSLSSVSEIENRDSHANKDSAETKLRRIWAEVLEIDPEDINGDDSFFELGGDSLTAMSLGSAARADGLTITVADIFAYPELKDMVKCCETVEIPVKSSQIIKPFSLLLGTINREELLAEVASICGVSKSTICDVYPCSALQEGLITASFRQPGAYVANPVLKLAHNVDIDTFKAAWQKTVDEIDILRTRIIHTAAANFVQAVLKPSPIDWDQSASDVATRHGGHLAGYRIMDTGYSRTFTWSIHHSIYDGWSLPLVFGKVEENYSICQNASRPSVGKQMVPYSAFIDHLQKRDVAASENFWRTYLRDISAPPFPDIRSAGVSKVISSNRLQVSTHITPQRKDVTLPALVRAAWAIVLSLHTESGDVCFGETIMGRNIEVSGAAEIAGPLLTTVPTRIAVDSSMKVTEYLERVHQSTATIIPHQHVGLQRIRKLSEDARKACDFQSLLVIQTAMKEMDSGIWSVETTETNQEFFTYPLTVECKVSETVNLTAYFDDRVIPASRLKRVLGQFSVVLNQLAASPQFDTKLLSDLEVVSEDDRTDMEAWNREKPTFVNRTIHELVNDQRLKYPDSPSVASWDGNLSYEELLDTASEFAKHLSGLGVGPEMLVPICMDKSVWMIVTIMSILIAGGAFVPLDPAHPVSRHEEILEETGAKILLCTPKYQSRYLGKVATVLGVDQRTVKSYQASPASVSMRATSSNVAYAIFTSGSTGRPKGIIIEHRAFTSSTMAYGPIIHLKPGIRVFQFASLTFDAAVMEILGTLIFGGCVCIPSDEERLNDISGAIKRLDASWLFCTPSLASIMEPSSVPSLKVIVCGGEMMSHEAMTKWSDKVHFINAYGPTETSVYATFNPNIGKDRNPANIGKTIPSTHAWIVDPNNHDRLYPVGTVGELALEGPVLAREYLKNPEKTASAFITNPKWARAKAHGKSNRRIYLTGDLARLTVDGSLEYVGRKDNQVKLHGQRMELGEIEYRLHEHPHVRHVVIVLPKAGRLQKRLVAILSLNSLSTETSLISSAGCSLVAEHLMEQQGMAELMEVQGNLASQLPPYMVPQTWAVIDSLPMLVSGKIDRKKITSWVEAVDDTTYNRVMRGYDKLKRSKAAVSRTSVSRKKDDTLSVLQEILAHVLNTPADKIDVGMPFTSIGGDSITGMALVSHARKRGITLSLLGILQATSVKELAKAAETGVKSLNQTEDSDSWFDLSAIQKFYFEYAAEFKGSARFNQSITLQLPRRIEPSVIANGLNAITKRHAMLRARFRQVNGRWEQQIIAAGERCYNFQVTPLREEHDLQRMIAITQNNIDLQNGPVFAANLFEAPGVDQILFLVANHLCVDMVSWRLILQDLEEFVHSGSLTPDWPFPFQNWCAKQLEHCRKGDYQNHLPFSPKPAMPEYWGMKNVPNCYGDVKMKKFSLSTKKTALALDKCHARLRTEPLDLFLAVLMHSFRRTFADREVPTVYNETHGRHPWDGDIDLSGTVGWFTSICPLPSTLPSEPPDDIIDTLRMVKDARHKTINFGSSFFAQSVLAPQNGNQSLPMTLPFEIVFNYLGKLQQLERSDSLFQHYGRAYDENDFMVAGDMGPHTPRFSLFEVSAIVIRDQLQFSFTYNKNMQHQSRISRWISECESTLYEALDILQHDSQLEAMPSDYPLLSTSQKNLQVLFKETLPKLGVHDRDLVEDIYPCSSMQEGIMFSQLRDPSAYILHTIFNVRDTRNNEPINIPRLRKAWQMVVNRHSILRTIFVDSNSKDGSFDQVVLRNLHADMVELECNDSNILEQLNKVSLGETNRKHGMKHLHQVTVCKASNGAAIMKLEMNHAIIDGASVGVLLRDFSLAYERQLPTQPGPSYRDYIAHMRSHASEDGLQFWTKYLRGVQPCHLPASGQGTKELKSVKMDFHRFTELRKLGQRESVTLANLILAAWSIVLREFTGTQDVCFGYLSAGRDAPVAGIQEAVGIFINMLCCRVQFSPGQSLADTFKGVQDDFFRSIPYQSCSLANVQSELGLDGQMLFNSALSIQNKMPSANSGADALSFDIQQAYDPSEFPVTVNAMTTQGGEGILLRYWSTAISDEQANLLVSGIARVFVAFIENSSGTVETAGNLVAPEPQQLGQMSAQGSLRRRSSVRSRSPRLSVSDPLIQQQIDKRVNEILSRVLKKEDLAKLQEPSRDETTQHPANTMSNSDYPSEVPVSPVSRMSSIRRRFSVISRTSRHRMSMDLEKKLLMLWSSALNLPIDSIDRQDSFFSVGGDSVKAMKMASAARDEGLVMTVADVFRNPVFDDMLAVIYSTAIVHTAPMVPSEAIQEEYHSGSKKVGEIVDDSFPSGTVSRQSLHITNVQDMPIDSLPDDICPKVGLFKGGIADVLPVTDFQAMSLTAQLFESRWMLNYFYLDGEGQLDLRRLRESCARIVDAFDILRTVFVCSGANFYQVILKKVRPSIAIYETQTDLDTFTASLQQRDRDQGLPQGEQFVQFVVAKRQGTNQHRLLIRMSHAQYDGMCVSKIFEALKQGYEGGTLAPAMPYSSYMRLLPSSISADHYEYWTNLLKGSRMTEVVSRDYPNRYQTMGASTDVSTTINIGQNSTIGNITVGTIVQAAWALALARLSADADVIFGLTTNGRNASILGVQDVVGPCLNIIPVRVTFGNRWTGLDLIRYLQDQLVATMPYESLGFREIIQRCTDWHCSTFFSTAVLHQNVDFEGQMSLDNTQYRVGAAGAVDNLADLTLVSKSLTPNQISLTLGYSSTGPITEIFASRVLHLVADTIVTLTTNPTAPLPSPTTLRSLPPQTVPDLPRIPDHEILTSQLKSQNISDILLHSAILSRTWQQVLPAMQSNQKTFQLDTSFYDLGGDIFALGQATWLLQQEGYQIRIEDLLDRPTFLGHMAVLAHDAMGQALHEDSINAQREEAPTPAEKAEKKVRWKKAFGIMGKFSKRESISS</sequence>
<organism evidence="9 10">
    <name type="scientific">Aspergillus versicolor CBS 583.65</name>
    <dbReference type="NCBI Taxonomy" id="1036611"/>
    <lineage>
        <taxon>Eukaryota</taxon>
        <taxon>Fungi</taxon>
        <taxon>Dikarya</taxon>
        <taxon>Ascomycota</taxon>
        <taxon>Pezizomycotina</taxon>
        <taxon>Eurotiomycetes</taxon>
        <taxon>Eurotiomycetidae</taxon>
        <taxon>Eurotiales</taxon>
        <taxon>Aspergillaceae</taxon>
        <taxon>Aspergillus</taxon>
        <taxon>Aspergillus subgen. Nidulantes</taxon>
    </lineage>
</organism>
<feature type="region of interest" description="Disordered" evidence="7">
    <location>
        <begin position="4191"/>
        <end position="4221"/>
    </location>
</feature>
<dbReference type="SMART" id="SM00823">
    <property type="entry name" value="PKS_PP"/>
    <property type="match status" value="3"/>
</dbReference>
<evidence type="ECO:0000256" key="1">
    <source>
        <dbReference type="ARBA" id="ARBA00022450"/>
    </source>
</evidence>
<evidence type="ECO:0000259" key="8">
    <source>
        <dbReference type="PROSITE" id="PS50075"/>
    </source>
</evidence>
<protein>
    <recommendedName>
        <fullName evidence="8">Carrier domain-containing protein</fullName>
    </recommendedName>
</protein>
<dbReference type="Gene3D" id="3.30.559.10">
    <property type="entry name" value="Chloramphenicol acetyltransferase-like domain"/>
    <property type="match status" value="6"/>
</dbReference>
<dbReference type="InterPro" id="IPR045851">
    <property type="entry name" value="AMP-bd_C_sf"/>
</dbReference>
<dbReference type="InterPro" id="IPR023213">
    <property type="entry name" value="CAT-like_dom_sf"/>
</dbReference>
<gene>
    <name evidence="9" type="ORF">ASPVEDRAFT_31498</name>
</gene>
<dbReference type="FunFam" id="3.40.50.980:FF:000001">
    <property type="entry name" value="Non-ribosomal peptide synthetase"/>
    <property type="match status" value="2"/>
</dbReference>
<dbReference type="PROSITE" id="PS50075">
    <property type="entry name" value="CARRIER"/>
    <property type="match status" value="4"/>
</dbReference>
<dbReference type="GeneID" id="63725996"/>
<dbReference type="FunFam" id="3.30.559.10:FF:000016">
    <property type="entry name" value="Nonribosomal peptide synthase Pes1"/>
    <property type="match status" value="2"/>
</dbReference>
<dbReference type="InterPro" id="IPR010071">
    <property type="entry name" value="AA_adenyl_dom"/>
</dbReference>
<feature type="compositionally biased region" description="Basic and acidic residues" evidence="7">
    <location>
        <begin position="2051"/>
        <end position="2062"/>
    </location>
</feature>
<dbReference type="PROSITE" id="PS00012">
    <property type="entry name" value="PHOSPHOPANTETHEINE"/>
    <property type="match status" value="2"/>
</dbReference>
<dbReference type="FunFam" id="3.40.50.12780:FF:000014">
    <property type="entry name" value="Nonribosomal peptide synthetase 1"/>
    <property type="match status" value="2"/>
</dbReference>
<dbReference type="FunFam" id="3.30.559.10:FF:000017">
    <property type="entry name" value="Nonribosomal peptide synthase Pes1"/>
    <property type="match status" value="2"/>
</dbReference>
<dbReference type="Gene3D" id="1.10.1200.10">
    <property type="entry name" value="ACP-like"/>
    <property type="match status" value="5"/>
</dbReference>
<dbReference type="FunFam" id="1.10.1200.10:FF:000005">
    <property type="entry name" value="Nonribosomal peptide synthetase 1"/>
    <property type="match status" value="2"/>
</dbReference>
<dbReference type="VEuPathDB" id="FungiDB:ASPVEDRAFT_31498"/>
<dbReference type="Gene3D" id="3.40.50.12780">
    <property type="entry name" value="N-terminal domain of ligase-like"/>
    <property type="match status" value="3"/>
</dbReference>
<dbReference type="EMBL" id="KV878132">
    <property type="protein sequence ID" value="OJJ05087.1"/>
    <property type="molecule type" value="Genomic_DNA"/>
</dbReference>
<keyword evidence="1" id="KW-0596">Phosphopantetheine</keyword>
<dbReference type="FunFam" id="3.30.559.30:FF:000003">
    <property type="entry name" value="Nonribosomal peptide synthase SidD"/>
    <property type="match status" value="1"/>
</dbReference>
<feature type="domain" description="Carrier" evidence="8">
    <location>
        <begin position="781"/>
        <end position="857"/>
    </location>
</feature>
<evidence type="ECO:0000256" key="5">
    <source>
        <dbReference type="ARBA" id="ARBA00023235"/>
    </source>
</evidence>
<dbReference type="CDD" id="cd19545">
    <property type="entry name" value="FUM14_C_NRPS-like"/>
    <property type="match status" value="1"/>
</dbReference>
<dbReference type="Pfam" id="PF00668">
    <property type="entry name" value="Condensation"/>
    <property type="match status" value="6"/>
</dbReference>
<feature type="compositionally biased region" description="Basic residues" evidence="7">
    <location>
        <begin position="4149"/>
        <end position="4159"/>
    </location>
</feature>
<dbReference type="Pfam" id="PF00550">
    <property type="entry name" value="PP-binding"/>
    <property type="match status" value="4"/>
</dbReference>
<dbReference type="OrthoDB" id="416786at2759"/>
<evidence type="ECO:0000256" key="7">
    <source>
        <dbReference type="SAM" id="MobiDB-lite"/>
    </source>
</evidence>
<dbReference type="InterPro" id="IPR036736">
    <property type="entry name" value="ACP-like_sf"/>
</dbReference>
<dbReference type="CDD" id="cd19534">
    <property type="entry name" value="E_NRPS"/>
    <property type="match status" value="2"/>
</dbReference>
<dbReference type="STRING" id="1036611.A0A1L9PU69"/>
<dbReference type="GO" id="GO:0016874">
    <property type="term" value="F:ligase activity"/>
    <property type="evidence" value="ECO:0007669"/>
    <property type="project" value="UniProtKB-KW"/>
</dbReference>
<dbReference type="InterPro" id="IPR001242">
    <property type="entry name" value="Condensation_dom"/>
</dbReference>
<evidence type="ECO:0000256" key="6">
    <source>
        <dbReference type="ARBA" id="ARBA00029454"/>
    </source>
</evidence>
<evidence type="ECO:0000256" key="3">
    <source>
        <dbReference type="ARBA" id="ARBA00022598"/>
    </source>
</evidence>
<evidence type="ECO:0000313" key="9">
    <source>
        <dbReference type="EMBL" id="OJJ05087.1"/>
    </source>
</evidence>
<dbReference type="NCBIfam" id="TIGR01733">
    <property type="entry name" value="AA-adenyl-dom"/>
    <property type="match status" value="2"/>
</dbReference>
<dbReference type="FunFam" id="3.30.559.30:FF:000005">
    <property type="entry name" value="Nonribosomal peptide synthase Pes1"/>
    <property type="match status" value="1"/>
</dbReference>
<dbReference type="SUPFAM" id="SSF56801">
    <property type="entry name" value="Acetyl-CoA synthetase-like"/>
    <property type="match status" value="3"/>
</dbReference>
<dbReference type="InterPro" id="IPR009081">
    <property type="entry name" value="PP-bd_ACP"/>
</dbReference>
<feature type="compositionally biased region" description="Polar residues" evidence="7">
    <location>
        <begin position="2021"/>
        <end position="2032"/>
    </location>
</feature>
<evidence type="ECO:0000256" key="2">
    <source>
        <dbReference type="ARBA" id="ARBA00022553"/>
    </source>
</evidence>
<keyword evidence="5" id="KW-0413">Isomerase</keyword>
<dbReference type="InterPro" id="IPR006162">
    <property type="entry name" value="Ppantetheine_attach_site"/>
</dbReference>
<keyword evidence="2" id="KW-0597">Phosphoprotein</keyword>
<feature type="region of interest" description="Disordered" evidence="7">
    <location>
        <begin position="1988"/>
        <end position="2062"/>
    </location>
</feature>
<evidence type="ECO:0000313" key="10">
    <source>
        <dbReference type="Proteomes" id="UP000184073"/>
    </source>
</evidence>
<keyword evidence="4" id="KW-0677">Repeat</keyword>
<comment type="similarity">
    <text evidence="6">Belongs to the NRP synthetase family.</text>
</comment>
<dbReference type="FunFam" id="1.10.1200.10:FF:000024">
    <property type="entry name" value="Nonribosomal peptide synthase Pes1"/>
    <property type="match status" value="1"/>
</dbReference>
<dbReference type="GO" id="GO:0031177">
    <property type="term" value="F:phosphopantetheine binding"/>
    <property type="evidence" value="ECO:0007669"/>
    <property type="project" value="InterPro"/>
</dbReference>
<dbReference type="InterPro" id="IPR000873">
    <property type="entry name" value="AMP-dep_synth/lig_dom"/>
</dbReference>
<dbReference type="Pfam" id="PF00501">
    <property type="entry name" value="AMP-binding"/>
    <property type="match status" value="3"/>
</dbReference>
<dbReference type="GO" id="GO:0019748">
    <property type="term" value="P:secondary metabolic process"/>
    <property type="evidence" value="ECO:0007669"/>
    <property type="project" value="UniProtKB-ARBA"/>
</dbReference>
<dbReference type="RefSeq" id="XP_040670849.1">
    <property type="nucleotide sequence ID" value="XM_040810485.1"/>
</dbReference>